<name>A0A9P3LZ96_9FUNG</name>
<evidence type="ECO:0000256" key="7">
    <source>
        <dbReference type="ARBA" id="ARBA00037703"/>
    </source>
</evidence>
<feature type="region of interest" description="Disordered" evidence="10">
    <location>
        <begin position="324"/>
        <end position="353"/>
    </location>
</feature>
<evidence type="ECO:0000313" key="13">
    <source>
        <dbReference type="EMBL" id="GJJ76044.1"/>
    </source>
</evidence>
<comment type="caution">
    <text evidence="13">The sequence shown here is derived from an EMBL/GenBank/DDBJ whole genome shotgun (WGS) entry which is preliminary data.</text>
</comment>
<feature type="region of interest" description="Disordered" evidence="10">
    <location>
        <begin position="812"/>
        <end position="881"/>
    </location>
</feature>
<keyword evidence="2 11" id="KW-0812">Transmembrane</keyword>
<sequence>MLTDVEDKSANKDKDKGRAQHENRSHSVTAILRFQGPTNQSPSTLLVFFVVLALNCVISSISTNPLSKTHSLALRTFSFPFMIQSCSASRVISSNQRVDAPSDDDLPPLTGPGFSFTSQTPLGALDSARSYVDGAFATQRLIADPIIPLDRQLWVGIDTRTAYFANDFSSDRIEKIPQLLQAGMRRLVVDLWWDAQGLGWQLCPRLNRDGTQALKIYAALEQGDIPPPPTLELQRMGSNQGASQDLLVENQQEPSEATLDTDSKVNLEKRATSKTPSKARHNGKAHKTTGAKAAPTITMKSLGKTPTDRFKNWFLKKPRRKPAIKLKAHDKAGNRSEPAIEGSSMQNKHQEGRHRLAMNKGVVSSYNKAAAVDRTMDGITCSTGEDVVMLLQGLQTWFEQTDQAELQDILLIVLNLNELGNSSLGTRPPAPPVNGSTAPQLIDSPNTNSSIKALMPNLLSLKELFLDAFPSLLYSPASLEMDREDLNGTWWKYGPVGLDYYNTTIDGVTGKIRAPTGWPTSMYLRDILKRRIIVSIGANNLNAGSTYNLTDDFTTIHPPEALGPSMTNSSLLHISSTLTQQQCSFPHPGVMMMATGTEENFASIASVKNSTDTITNEVTWSFSSMSDTNLLPWSYYSGQLATDCGYSLLMEGSAPLLSFSEHAATSVWSWDLNQPLANETRSLDQRCGAMQSNGRWAIQDCNKKMPVACRKIGTSSVWLINDKTTSNYRDVACPEGYQFDVPRTARENQQLYSTLLSYWNTTAHSFYQSVLAHQKLQQRVLEPTLRDPFRAILDPEASRRTVLHMKRHANGHDHRWEDDDDNEETEDDDDQEDEDDQGRQKASGHGTKPRGSQPNARGSSMTTPKGEISEGTGGVRLANTDTPLSPADVLGGGMIWIDISSWQTAGCWVPGGVHGVCPYQAADNTVALQEIIKVSSIGGVIILVLAGMFLYLKCRRNVRLRKANKRRADVRMKIMRTEVETVPA</sequence>
<feature type="compositionally biased region" description="Polar residues" evidence="10">
    <location>
        <begin position="250"/>
        <end position="260"/>
    </location>
</feature>
<feature type="domain" description="MTC6 partial TIM-barrel" evidence="12">
    <location>
        <begin position="135"/>
        <end position="653"/>
    </location>
</feature>
<evidence type="ECO:0000256" key="2">
    <source>
        <dbReference type="ARBA" id="ARBA00022692"/>
    </source>
</evidence>
<feature type="compositionally biased region" description="Basic and acidic residues" evidence="10">
    <location>
        <begin position="261"/>
        <end position="271"/>
    </location>
</feature>
<feature type="transmembrane region" description="Helical" evidence="11">
    <location>
        <begin position="934"/>
        <end position="952"/>
    </location>
</feature>
<feature type="compositionally biased region" description="Acidic residues" evidence="10">
    <location>
        <begin position="818"/>
        <end position="836"/>
    </location>
</feature>
<comment type="subcellular location">
    <subcellularLocation>
        <location evidence="1">Membrane</location>
        <topology evidence="1">Single-pass type I membrane protein</topology>
    </subcellularLocation>
</comment>
<evidence type="ECO:0000313" key="14">
    <source>
        <dbReference type="Proteomes" id="UP000827284"/>
    </source>
</evidence>
<comment type="similarity">
    <text evidence="8">Belongs to the MTC6 family.</text>
</comment>
<dbReference type="OrthoDB" id="5573651at2759"/>
<dbReference type="InterPro" id="IPR051008">
    <property type="entry name" value="Telomere_Capping_Maintenance"/>
</dbReference>
<gene>
    <name evidence="13" type="ORF">EMPS_08403</name>
</gene>
<feature type="region of interest" description="Disordered" evidence="10">
    <location>
        <begin position="250"/>
        <end position="294"/>
    </location>
</feature>
<organism evidence="13 14">
    <name type="scientific">Entomortierella parvispora</name>
    <dbReference type="NCBI Taxonomy" id="205924"/>
    <lineage>
        <taxon>Eukaryota</taxon>
        <taxon>Fungi</taxon>
        <taxon>Fungi incertae sedis</taxon>
        <taxon>Mucoromycota</taxon>
        <taxon>Mortierellomycotina</taxon>
        <taxon>Mortierellomycetes</taxon>
        <taxon>Mortierellales</taxon>
        <taxon>Mortierellaceae</taxon>
        <taxon>Entomortierella</taxon>
    </lineage>
</organism>
<dbReference type="Proteomes" id="UP000827284">
    <property type="component" value="Unassembled WGS sequence"/>
</dbReference>
<keyword evidence="14" id="KW-1185">Reference proteome</keyword>
<protein>
    <recommendedName>
        <fullName evidence="9">Maintenance of telomere capping protein 6</fullName>
    </recommendedName>
</protein>
<dbReference type="GO" id="GO:0016020">
    <property type="term" value="C:membrane"/>
    <property type="evidence" value="ECO:0007669"/>
    <property type="project" value="UniProtKB-SubCell"/>
</dbReference>
<dbReference type="EMBL" id="BQFW01000012">
    <property type="protein sequence ID" value="GJJ76044.1"/>
    <property type="molecule type" value="Genomic_DNA"/>
</dbReference>
<feature type="region of interest" description="Disordered" evidence="10">
    <location>
        <begin position="1"/>
        <end position="24"/>
    </location>
</feature>
<evidence type="ECO:0000256" key="11">
    <source>
        <dbReference type="SAM" id="Phobius"/>
    </source>
</evidence>
<feature type="compositionally biased region" description="Basic residues" evidence="10">
    <location>
        <begin position="277"/>
        <end position="289"/>
    </location>
</feature>
<keyword evidence="4 11" id="KW-1133">Transmembrane helix</keyword>
<dbReference type="Pfam" id="PF25506">
    <property type="entry name" value="TIM-barrel_MTC6"/>
    <property type="match status" value="1"/>
</dbReference>
<proteinExistence type="inferred from homology"/>
<comment type="function">
    <text evidence="7">May be involved in telomere capping.</text>
</comment>
<evidence type="ECO:0000256" key="10">
    <source>
        <dbReference type="SAM" id="MobiDB-lite"/>
    </source>
</evidence>
<evidence type="ECO:0000256" key="1">
    <source>
        <dbReference type="ARBA" id="ARBA00004479"/>
    </source>
</evidence>
<evidence type="ECO:0000256" key="8">
    <source>
        <dbReference type="ARBA" id="ARBA00038159"/>
    </source>
</evidence>
<accession>A0A9P3LZ96</accession>
<evidence type="ECO:0000259" key="12">
    <source>
        <dbReference type="Pfam" id="PF25506"/>
    </source>
</evidence>
<evidence type="ECO:0000256" key="6">
    <source>
        <dbReference type="ARBA" id="ARBA00023180"/>
    </source>
</evidence>
<feature type="compositionally biased region" description="Polar residues" evidence="10">
    <location>
        <begin position="850"/>
        <end position="863"/>
    </location>
</feature>
<keyword evidence="6" id="KW-0325">Glycoprotein</keyword>
<evidence type="ECO:0000256" key="4">
    <source>
        <dbReference type="ARBA" id="ARBA00022989"/>
    </source>
</evidence>
<dbReference type="AlphaFoldDB" id="A0A9P3LZ96"/>
<reference evidence="13" key="1">
    <citation type="submission" date="2021-11" db="EMBL/GenBank/DDBJ databases">
        <authorList>
            <person name="Herlambang A."/>
            <person name="Guo Y."/>
            <person name="Takashima Y."/>
            <person name="Nishizawa T."/>
        </authorList>
    </citation>
    <scope>NUCLEOTIDE SEQUENCE</scope>
    <source>
        <strain evidence="13">E1425</strain>
    </source>
</reference>
<keyword evidence="3" id="KW-0732">Signal</keyword>
<evidence type="ECO:0000256" key="3">
    <source>
        <dbReference type="ARBA" id="ARBA00022729"/>
    </source>
</evidence>
<keyword evidence="5 11" id="KW-0472">Membrane</keyword>
<dbReference type="PANTHER" id="PTHR35518:SF2">
    <property type="entry name" value="MAINTENANCE OF TELOMERE CAPPING PROTEIN 6"/>
    <property type="match status" value="1"/>
</dbReference>
<dbReference type="InterPro" id="IPR057530">
    <property type="entry name" value="TIM-barrel_MTC6"/>
</dbReference>
<dbReference type="PANTHER" id="PTHR35518">
    <property type="entry name" value="MAINTENANCE OF TELOMOERE CAPPING"/>
    <property type="match status" value="1"/>
</dbReference>
<reference evidence="13" key="2">
    <citation type="journal article" date="2022" name="Microbiol. Resour. Announc.">
        <title>Whole-Genome Sequence of Entomortierella parvispora E1425, a Mucoromycotan Fungus Associated with Burkholderiaceae-Related Endosymbiotic Bacteria.</title>
        <authorList>
            <person name="Herlambang A."/>
            <person name="Guo Y."/>
            <person name="Takashima Y."/>
            <person name="Narisawa K."/>
            <person name="Ohta H."/>
            <person name="Nishizawa T."/>
        </authorList>
    </citation>
    <scope>NUCLEOTIDE SEQUENCE</scope>
    <source>
        <strain evidence="13">E1425</strain>
    </source>
</reference>
<evidence type="ECO:0000256" key="9">
    <source>
        <dbReference type="ARBA" id="ARBA00039865"/>
    </source>
</evidence>
<evidence type="ECO:0000256" key="5">
    <source>
        <dbReference type="ARBA" id="ARBA00023136"/>
    </source>
</evidence>